<feature type="domain" description="B12-binding N-terminal" evidence="5">
    <location>
        <begin position="1"/>
        <end position="86"/>
    </location>
</feature>
<dbReference type="InterPro" id="IPR006158">
    <property type="entry name" value="Cobalamin-bd"/>
</dbReference>
<dbReference type="Gene3D" id="1.10.1240.10">
    <property type="entry name" value="Methionine synthase domain"/>
    <property type="match status" value="1"/>
</dbReference>
<evidence type="ECO:0000313" key="6">
    <source>
        <dbReference type="EMBL" id="GAA1904214.1"/>
    </source>
</evidence>
<dbReference type="SUPFAM" id="SSF47644">
    <property type="entry name" value="Methionine synthase domain"/>
    <property type="match status" value="1"/>
</dbReference>
<dbReference type="RefSeq" id="WP_344002203.1">
    <property type="nucleotide sequence ID" value="NZ_BAAAMY010000001.1"/>
</dbReference>
<dbReference type="EMBL" id="BAAAMY010000001">
    <property type="protein sequence ID" value="GAA1904214.1"/>
    <property type="molecule type" value="Genomic_DNA"/>
</dbReference>
<dbReference type="Proteomes" id="UP001501612">
    <property type="component" value="Unassembled WGS sequence"/>
</dbReference>
<dbReference type="Pfam" id="PF02310">
    <property type="entry name" value="B12-binding"/>
    <property type="match status" value="1"/>
</dbReference>
<name>A0ABP5A8H4_9ACTN</name>
<evidence type="ECO:0000256" key="1">
    <source>
        <dbReference type="ARBA" id="ARBA00022723"/>
    </source>
</evidence>
<gene>
    <name evidence="6" type="ORF">GCM10009737_01180</name>
</gene>
<feature type="region of interest" description="Disordered" evidence="3">
    <location>
        <begin position="334"/>
        <end position="374"/>
    </location>
</feature>
<dbReference type="SUPFAM" id="SSF52242">
    <property type="entry name" value="Cobalamin (vitamin B12)-binding domain"/>
    <property type="match status" value="1"/>
</dbReference>
<comment type="caution">
    <text evidence="6">The sequence shown here is derived from an EMBL/GenBank/DDBJ whole genome shotgun (WGS) entry which is preliminary data.</text>
</comment>
<dbReference type="PROSITE" id="PS51337">
    <property type="entry name" value="B12_BINDING_NTER"/>
    <property type="match status" value="1"/>
</dbReference>
<dbReference type="Pfam" id="PF02607">
    <property type="entry name" value="B12-binding_2"/>
    <property type="match status" value="1"/>
</dbReference>
<dbReference type="PANTHER" id="PTHR45833">
    <property type="entry name" value="METHIONINE SYNTHASE"/>
    <property type="match status" value="1"/>
</dbReference>
<dbReference type="PROSITE" id="PS51332">
    <property type="entry name" value="B12_BINDING"/>
    <property type="match status" value="1"/>
</dbReference>
<dbReference type="Gene3D" id="3.40.50.280">
    <property type="entry name" value="Cobalamin-binding domain"/>
    <property type="match status" value="1"/>
</dbReference>
<dbReference type="InterPro" id="IPR050554">
    <property type="entry name" value="Met_Synthase/Corrinoid"/>
</dbReference>
<organism evidence="6 7">
    <name type="scientific">Nocardioides lentus</name>
    <dbReference type="NCBI Taxonomy" id="338077"/>
    <lineage>
        <taxon>Bacteria</taxon>
        <taxon>Bacillati</taxon>
        <taxon>Actinomycetota</taxon>
        <taxon>Actinomycetes</taxon>
        <taxon>Propionibacteriales</taxon>
        <taxon>Nocardioidaceae</taxon>
        <taxon>Nocardioides</taxon>
    </lineage>
</organism>
<accession>A0ABP5A8H4</accession>
<evidence type="ECO:0000259" key="4">
    <source>
        <dbReference type="PROSITE" id="PS51332"/>
    </source>
</evidence>
<feature type="domain" description="B12-binding" evidence="4">
    <location>
        <begin position="85"/>
        <end position="214"/>
    </location>
</feature>
<sequence length="374" mass="39795">MDPQYWQALVDGDRRTALAVVKRLRAEGASTARIVEEQLLVAQRRVGDLWAAGEWTVAQENAATSVNEGLLLWLGSFTEAPDPDGPLVVVGCVEDERHALAALVVAEVLMSEGVRVDYVGPAPDGDEMVRHVAAQRPRAVLLSASLTSSLGRATDVVRRLRAQEVPVVVGGQAFGDDERRARAIGASAWAAGPRQVLEMLLGLPEAMGDAPVPEPTEADAESAWIEQHREQITQYVVEGLRRTRDLGGVEVTAWREDLEGWVDHVVGCLSATLATGDETIMLEARDWLVHVLSSRGLDSGLVSEVLDLLGDPVRSKPLATAILATSVELLASSEEPTGPLAMPGTGSGTGAGVGSDAQPARLPSRTWPPRTPST</sequence>
<dbReference type="InterPro" id="IPR003759">
    <property type="entry name" value="Cbl-bd_cap"/>
</dbReference>
<evidence type="ECO:0000313" key="7">
    <source>
        <dbReference type="Proteomes" id="UP001501612"/>
    </source>
</evidence>
<reference evidence="7" key="1">
    <citation type="journal article" date="2019" name="Int. J. Syst. Evol. Microbiol.">
        <title>The Global Catalogue of Microorganisms (GCM) 10K type strain sequencing project: providing services to taxonomists for standard genome sequencing and annotation.</title>
        <authorList>
            <consortium name="The Broad Institute Genomics Platform"/>
            <consortium name="The Broad Institute Genome Sequencing Center for Infectious Disease"/>
            <person name="Wu L."/>
            <person name="Ma J."/>
        </authorList>
    </citation>
    <scope>NUCLEOTIDE SEQUENCE [LARGE SCALE GENOMIC DNA]</scope>
    <source>
        <strain evidence="7">JCM 14046</strain>
    </source>
</reference>
<proteinExistence type="predicted"/>
<keyword evidence="2" id="KW-0170">Cobalt</keyword>
<keyword evidence="7" id="KW-1185">Reference proteome</keyword>
<evidence type="ECO:0000259" key="5">
    <source>
        <dbReference type="PROSITE" id="PS51337"/>
    </source>
</evidence>
<protein>
    <submittedName>
        <fullName evidence="6">Cobalamin B12-binding domain-containing protein</fullName>
    </submittedName>
</protein>
<evidence type="ECO:0000256" key="2">
    <source>
        <dbReference type="ARBA" id="ARBA00023285"/>
    </source>
</evidence>
<evidence type="ECO:0000256" key="3">
    <source>
        <dbReference type="SAM" id="MobiDB-lite"/>
    </source>
</evidence>
<dbReference type="InterPro" id="IPR036724">
    <property type="entry name" value="Cobalamin-bd_sf"/>
</dbReference>
<keyword evidence="1" id="KW-0479">Metal-binding</keyword>
<dbReference type="InterPro" id="IPR036594">
    <property type="entry name" value="Meth_synthase_dom"/>
</dbReference>
<dbReference type="PANTHER" id="PTHR45833:SF1">
    <property type="entry name" value="METHIONINE SYNTHASE"/>
    <property type="match status" value="1"/>
</dbReference>